<evidence type="ECO:0000313" key="1">
    <source>
        <dbReference type="EMBL" id="MCW3788346.1"/>
    </source>
</evidence>
<gene>
    <name evidence="1" type="ORF">OM075_17895</name>
</gene>
<comment type="caution">
    <text evidence="1">The sequence shown here is derived from an EMBL/GenBank/DDBJ whole genome shotgun (WGS) entry which is preliminary data.</text>
</comment>
<protein>
    <submittedName>
        <fullName evidence="1">Uncharacterized protein</fullName>
    </submittedName>
</protein>
<organism evidence="1 2">
    <name type="scientific">Plebeiibacterium sediminum</name>
    <dbReference type="NCBI Taxonomy" id="2992112"/>
    <lineage>
        <taxon>Bacteria</taxon>
        <taxon>Pseudomonadati</taxon>
        <taxon>Bacteroidota</taxon>
        <taxon>Bacteroidia</taxon>
        <taxon>Marinilabiliales</taxon>
        <taxon>Marinilabiliaceae</taxon>
        <taxon>Plebeiibacterium</taxon>
    </lineage>
</organism>
<keyword evidence="2" id="KW-1185">Reference proteome</keyword>
<dbReference type="AlphaFoldDB" id="A0AAE3M7D0"/>
<dbReference type="EMBL" id="JAPDPJ010000051">
    <property type="protein sequence ID" value="MCW3788346.1"/>
    <property type="molecule type" value="Genomic_DNA"/>
</dbReference>
<dbReference type="RefSeq" id="WP_301191907.1">
    <property type="nucleotide sequence ID" value="NZ_JAPDPJ010000051.1"/>
</dbReference>
<accession>A0AAE3M7D0</accession>
<sequence>MSNIKINDRVCFKHSIAKEIGTVIGVIKKDILDKKGNILVYKGDFKVKLDSQKKGHFVPASEKELELVEE</sequence>
<name>A0AAE3M7D0_9BACT</name>
<proteinExistence type="predicted"/>
<dbReference type="Proteomes" id="UP001209229">
    <property type="component" value="Unassembled WGS sequence"/>
</dbReference>
<reference evidence="1" key="1">
    <citation type="submission" date="2022-10" db="EMBL/GenBank/DDBJ databases">
        <authorList>
            <person name="Yu W.X."/>
        </authorList>
    </citation>
    <scope>NUCLEOTIDE SEQUENCE</scope>
    <source>
        <strain evidence="1">AAT</strain>
    </source>
</reference>
<evidence type="ECO:0000313" key="2">
    <source>
        <dbReference type="Proteomes" id="UP001209229"/>
    </source>
</evidence>